<dbReference type="InterPro" id="IPR055775">
    <property type="entry name" value="DUF7351"/>
</dbReference>
<evidence type="ECO:0000313" key="4">
    <source>
        <dbReference type="Proteomes" id="UP001595921"/>
    </source>
</evidence>
<keyword evidence="4" id="KW-1185">Reference proteome</keyword>
<sequence length="296" mass="32183">MDVDRSKSFDADDSFKLLGSEIRLGIVRALGETWGPENRDPVPFSELRRLVGTEDSGQFDYHLGKLRGTYVRRTEDGYRLTYPGVRVYQTLEAGTFNERATVEPFDLDATCFGCGSALEASYRNHLFRIACGSCDRQYYKYFLPPGQVTASPVAELLDTLDTALRRDLAAVVSGVCPSCSGAVELAVGPEVGCVFDANDVLDVAASYDCTLCGSHLESTVGGALVAHPALVSFFYRRGVDLSDRRLWTLPFVHDESRTTLRSTDPVRAAVTARCDGDELSLVVDGGLDVVSVEGAP</sequence>
<comment type="caution">
    <text evidence="3">The sequence shown here is derived from an EMBL/GenBank/DDBJ whole genome shotgun (WGS) entry which is preliminary data.</text>
</comment>
<evidence type="ECO:0008006" key="5">
    <source>
        <dbReference type="Google" id="ProtNLM"/>
    </source>
</evidence>
<dbReference type="InterPro" id="IPR055771">
    <property type="entry name" value="DUF7347"/>
</dbReference>
<evidence type="ECO:0000259" key="1">
    <source>
        <dbReference type="Pfam" id="PF24038"/>
    </source>
</evidence>
<dbReference type="AlphaFoldDB" id="A0ABD5PB28"/>
<reference evidence="3 4" key="1">
    <citation type="journal article" date="2019" name="Int. J. Syst. Evol. Microbiol.">
        <title>The Global Catalogue of Microorganisms (GCM) 10K type strain sequencing project: providing services to taxonomists for standard genome sequencing and annotation.</title>
        <authorList>
            <consortium name="The Broad Institute Genomics Platform"/>
            <consortium name="The Broad Institute Genome Sequencing Center for Infectious Disease"/>
            <person name="Wu L."/>
            <person name="Ma J."/>
        </authorList>
    </citation>
    <scope>NUCLEOTIDE SEQUENCE [LARGE SCALE GENOMIC DNA]</scope>
    <source>
        <strain evidence="3 4">CGMCC 1.12553</strain>
    </source>
</reference>
<name>A0ABD5PB28_9EURY</name>
<dbReference type="Pfam" id="PF24042">
    <property type="entry name" value="DUF7351"/>
    <property type="match status" value="1"/>
</dbReference>
<organism evidence="3 4">
    <name type="scientific">Halobium salinum</name>
    <dbReference type="NCBI Taxonomy" id="1364940"/>
    <lineage>
        <taxon>Archaea</taxon>
        <taxon>Methanobacteriati</taxon>
        <taxon>Methanobacteriota</taxon>
        <taxon>Stenosarchaea group</taxon>
        <taxon>Halobacteria</taxon>
        <taxon>Halobacteriales</taxon>
        <taxon>Haloferacaceae</taxon>
        <taxon>Halobium</taxon>
    </lineage>
</organism>
<dbReference type="Proteomes" id="UP001595921">
    <property type="component" value="Unassembled WGS sequence"/>
</dbReference>
<proteinExistence type="predicted"/>
<gene>
    <name evidence="3" type="ORF">ACFO0N_06775</name>
</gene>
<feature type="domain" description="DUF7347" evidence="1">
    <location>
        <begin position="12"/>
        <end position="90"/>
    </location>
</feature>
<dbReference type="RefSeq" id="WP_267622042.1">
    <property type="nucleotide sequence ID" value="NZ_JAODIW010000006.1"/>
</dbReference>
<dbReference type="Pfam" id="PF24038">
    <property type="entry name" value="DUF7347"/>
    <property type="match status" value="1"/>
</dbReference>
<evidence type="ECO:0000259" key="2">
    <source>
        <dbReference type="Pfam" id="PF24042"/>
    </source>
</evidence>
<accession>A0ABD5PB28</accession>
<dbReference type="EMBL" id="JBHSDS010000003">
    <property type="protein sequence ID" value="MFC4357651.1"/>
    <property type="molecule type" value="Genomic_DNA"/>
</dbReference>
<feature type="domain" description="DUF7351" evidence="2">
    <location>
        <begin position="108"/>
        <end position="289"/>
    </location>
</feature>
<protein>
    <recommendedName>
        <fullName evidence="5">ArsR family transcriptional regulator</fullName>
    </recommendedName>
</protein>
<evidence type="ECO:0000313" key="3">
    <source>
        <dbReference type="EMBL" id="MFC4357651.1"/>
    </source>
</evidence>